<evidence type="ECO:0000313" key="5">
    <source>
        <dbReference type="EMBL" id="ATI40562.1"/>
    </source>
</evidence>
<evidence type="ECO:0000256" key="3">
    <source>
        <dbReference type="ARBA" id="ARBA00022764"/>
    </source>
</evidence>
<proteinExistence type="predicted"/>
<comment type="subcellular location">
    <subcellularLocation>
        <location evidence="1">Periplasm</location>
    </subcellularLocation>
</comment>
<organism evidence="5 6">
    <name type="scientific">Pacificitalea manganoxidans</name>
    <dbReference type="NCBI Taxonomy" id="1411902"/>
    <lineage>
        <taxon>Bacteria</taxon>
        <taxon>Pseudomonadati</taxon>
        <taxon>Pseudomonadota</taxon>
        <taxon>Alphaproteobacteria</taxon>
        <taxon>Rhodobacterales</taxon>
        <taxon>Paracoccaceae</taxon>
        <taxon>Pacificitalea</taxon>
    </lineage>
</organism>
<protein>
    <recommendedName>
        <fullName evidence="7">TRAP-type C4-dicarboxylate transport system substrate-binding protein</fullName>
    </recommendedName>
</protein>
<dbReference type="InterPro" id="IPR018389">
    <property type="entry name" value="DctP_fam"/>
</dbReference>
<evidence type="ECO:0008006" key="7">
    <source>
        <dbReference type="Google" id="ProtNLM"/>
    </source>
</evidence>
<dbReference type="GO" id="GO:0055085">
    <property type="term" value="P:transmembrane transport"/>
    <property type="evidence" value="ECO:0007669"/>
    <property type="project" value="InterPro"/>
</dbReference>
<keyword evidence="6" id="KW-1185">Reference proteome</keyword>
<dbReference type="KEGG" id="cmag:CBW24_00050"/>
<dbReference type="PANTHER" id="PTHR33376:SF15">
    <property type="entry name" value="BLL6794 PROTEIN"/>
    <property type="match status" value="1"/>
</dbReference>
<accession>A0A291LV38</accession>
<dbReference type="AlphaFoldDB" id="A0A291LV38"/>
<dbReference type="Proteomes" id="UP000219050">
    <property type="component" value="Chromosome"/>
</dbReference>
<dbReference type="Pfam" id="PF03480">
    <property type="entry name" value="DctP"/>
    <property type="match status" value="1"/>
</dbReference>
<name>A0A291LV38_9RHOB</name>
<evidence type="ECO:0000256" key="4">
    <source>
        <dbReference type="SAM" id="SignalP"/>
    </source>
</evidence>
<keyword evidence="2 4" id="KW-0732">Signal</keyword>
<evidence type="ECO:0000256" key="1">
    <source>
        <dbReference type="ARBA" id="ARBA00004418"/>
    </source>
</evidence>
<dbReference type="GO" id="GO:0042597">
    <property type="term" value="C:periplasmic space"/>
    <property type="evidence" value="ECO:0007669"/>
    <property type="project" value="UniProtKB-SubCell"/>
</dbReference>
<sequence>MPMKMTLLMASLSLAVSTAAAQANTRLLVNCFFGSGHQVCTDVIPAWIEEVETVTDGRVTARILPKSVAPPPEQLAAVERGLADVAVQFNGLIQNRIQGPIVAMQPFVGVYDAEKMSVALWETNREFFPDEFDSVHLLSQFVISPGRLYSQTDTPINSLEELASRKIWALPGPLAEITKKLKAGVVSTPAVQSNEIISRGVVDGFLGVDADALKSFQLMPYAKSNTHFAKPIYTTSFSMFINPNTWAEISAEDQAAIEEISGAKLAAAFGRAWDASSARAEAEYADVGIEVIEADPAFEAALVEASAFVTEKWLTDAAAAGIDAEAALEFYKSRLAE</sequence>
<gene>
    <name evidence="5" type="ORF">CBW24_00050</name>
</gene>
<reference evidence="5 6" key="1">
    <citation type="submission" date="2017-05" db="EMBL/GenBank/DDBJ databases">
        <title>Comparative genomic and metabolic analysis of manganese-oxidizing mechanisms in Celeribater manganoxidans DY25T: its adaption to the environment of polymetallic nodule.</title>
        <authorList>
            <person name="Wang X."/>
        </authorList>
    </citation>
    <scope>NUCLEOTIDE SEQUENCE [LARGE SCALE GENOMIC DNA]</scope>
    <source>
        <strain evidence="5 6">DY25</strain>
    </source>
</reference>
<feature type="signal peptide" evidence="4">
    <location>
        <begin position="1"/>
        <end position="23"/>
    </location>
</feature>
<keyword evidence="3" id="KW-0574">Periplasm</keyword>
<feature type="chain" id="PRO_5012990879" description="TRAP-type C4-dicarboxylate transport system substrate-binding protein" evidence="4">
    <location>
        <begin position="24"/>
        <end position="337"/>
    </location>
</feature>
<dbReference type="Gene3D" id="3.40.190.170">
    <property type="entry name" value="Bacterial extracellular solute-binding protein, family 7"/>
    <property type="match status" value="1"/>
</dbReference>
<dbReference type="InterPro" id="IPR038404">
    <property type="entry name" value="TRAP_DctP_sf"/>
</dbReference>
<dbReference type="EMBL" id="CP021404">
    <property type="protein sequence ID" value="ATI40562.1"/>
    <property type="molecule type" value="Genomic_DNA"/>
</dbReference>
<dbReference type="PANTHER" id="PTHR33376">
    <property type="match status" value="1"/>
</dbReference>
<evidence type="ECO:0000313" key="6">
    <source>
        <dbReference type="Proteomes" id="UP000219050"/>
    </source>
</evidence>
<evidence type="ECO:0000256" key="2">
    <source>
        <dbReference type="ARBA" id="ARBA00022729"/>
    </source>
</evidence>